<dbReference type="EMBL" id="JADCNL010000121">
    <property type="protein sequence ID" value="KAG0450358.1"/>
    <property type="molecule type" value="Genomic_DNA"/>
</dbReference>
<dbReference type="Proteomes" id="UP000636800">
    <property type="component" value="Unassembled WGS sequence"/>
</dbReference>
<protein>
    <submittedName>
        <fullName evidence="1">Uncharacterized protein</fullName>
    </submittedName>
</protein>
<organism evidence="1 2">
    <name type="scientific">Vanilla planifolia</name>
    <name type="common">Vanilla</name>
    <dbReference type="NCBI Taxonomy" id="51239"/>
    <lineage>
        <taxon>Eukaryota</taxon>
        <taxon>Viridiplantae</taxon>
        <taxon>Streptophyta</taxon>
        <taxon>Embryophyta</taxon>
        <taxon>Tracheophyta</taxon>
        <taxon>Spermatophyta</taxon>
        <taxon>Magnoliopsida</taxon>
        <taxon>Liliopsida</taxon>
        <taxon>Asparagales</taxon>
        <taxon>Orchidaceae</taxon>
        <taxon>Vanilloideae</taxon>
        <taxon>Vanilleae</taxon>
        <taxon>Vanilla</taxon>
    </lineage>
</organism>
<keyword evidence="2" id="KW-1185">Reference proteome</keyword>
<comment type="caution">
    <text evidence="1">The sequence shown here is derived from an EMBL/GenBank/DDBJ whole genome shotgun (WGS) entry which is preliminary data.</text>
</comment>
<sequence>MFLLSDWSVIFLLEFKTPGKWRPSEMPQLNLITNCFRNAAVQPKEHEATVLFPSWTSGFSTYSSYSQKSAKATQHLLEHFTANAQKRLQISWGQFNDKAGLAALRQVDAPVWVVPAFLNLTEGLSADQQVLVWHIATQLCYHWKPQELHPLHHPHETQPQSKGLRAQKSTWRQMQACKCLSVLEI</sequence>
<dbReference type="AlphaFoldDB" id="A0A835PD38"/>
<evidence type="ECO:0000313" key="2">
    <source>
        <dbReference type="Proteomes" id="UP000636800"/>
    </source>
</evidence>
<evidence type="ECO:0000313" key="1">
    <source>
        <dbReference type="EMBL" id="KAG0450358.1"/>
    </source>
</evidence>
<gene>
    <name evidence="1" type="ORF">HPP92_026940</name>
</gene>
<accession>A0A835PD38</accession>
<proteinExistence type="predicted"/>
<dbReference type="OrthoDB" id="786315at2759"/>
<name>A0A835PD38_VANPL</name>
<reference evidence="1 2" key="1">
    <citation type="journal article" date="2020" name="Nat. Food">
        <title>A phased Vanilla planifolia genome enables genetic improvement of flavour and production.</title>
        <authorList>
            <person name="Hasing T."/>
            <person name="Tang H."/>
            <person name="Brym M."/>
            <person name="Khazi F."/>
            <person name="Huang T."/>
            <person name="Chambers A.H."/>
        </authorList>
    </citation>
    <scope>NUCLEOTIDE SEQUENCE [LARGE SCALE GENOMIC DNA]</scope>
    <source>
        <tissue evidence="1">Leaf</tissue>
    </source>
</reference>